<dbReference type="PANTHER" id="PTHR40267:SF1">
    <property type="entry name" value="BLR3294 PROTEIN"/>
    <property type="match status" value="1"/>
</dbReference>
<dbReference type="Pfam" id="PF17645">
    <property type="entry name" value="Amdase"/>
    <property type="match status" value="1"/>
</dbReference>
<dbReference type="Proteomes" id="UP000272140">
    <property type="component" value="Unassembled WGS sequence"/>
</dbReference>
<dbReference type="RefSeq" id="WP_125381151.1">
    <property type="nucleotide sequence ID" value="NZ_RKIO01000003.1"/>
</dbReference>
<organism evidence="1 2">
    <name type="scientific">Burkholderia cenocepacia</name>
    <dbReference type="NCBI Taxonomy" id="95486"/>
    <lineage>
        <taxon>Bacteria</taxon>
        <taxon>Pseudomonadati</taxon>
        <taxon>Pseudomonadota</taxon>
        <taxon>Betaproteobacteria</taxon>
        <taxon>Burkholderiales</taxon>
        <taxon>Burkholderiaceae</taxon>
        <taxon>Burkholderia</taxon>
        <taxon>Burkholderia cepacia complex</taxon>
    </lineage>
</organism>
<comment type="caution">
    <text evidence="1">The sequence shown here is derived from an EMBL/GenBank/DDBJ whole genome shotgun (WGS) entry which is preliminary data.</text>
</comment>
<dbReference type="Gene3D" id="3.40.50.12500">
    <property type="match status" value="1"/>
</dbReference>
<sequence length="271" mass="28922">MSELLSIPQTSDPGVGAGPARDAYARFDFSLDAGIARRAAIGLVVLATDHTIEYEWRRLLAIDGVAFYESRIANSAEITAETLARMDGGICAAVELIRPGERLDVVAFGCTSASMVLGEERVFERIRQARPGVACTTPITAARVALMALGARGVALLTPYERAINDAMAAYLRARGVDIVRVGSFEHRDDNEVARIERASIEHAVLTLAADPAVDAVFVSCTSLRIVDALADIEARAGKPVLSSNHALAWHALRLAGIDDPVPGFGSLLMR</sequence>
<proteinExistence type="predicted"/>
<dbReference type="EMBL" id="RKIO01000003">
    <property type="protein sequence ID" value="RSC10693.1"/>
    <property type="molecule type" value="Genomic_DNA"/>
</dbReference>
<gene>
    <name evidence="1" type="ORF">EGT41_19935</name>
</gene>
<dbReference type="InterPro" id="IPR026286">
    <property type="entry name" value="MaiA/AMDase"/>
</dbReference>
<name>A0A3R9CAM9_9BURK</name>
<reference evidence="2" key="1">
    <citation type="submission" date="2018-11" db="EMBL/GenBank/DDBJ databases">
        <title>FDA dAtabase for Regulatory Grade micrObial Sequences (FDA-ARGOS): Supporting development and validation of Infectious Disease Dx tests.</title>
        <authorList>
            <person name="Goldberg B."/>
            <person name="Campos J."/>
            <person name="Tallon L."/>
            <person name="Sadzewicz L."/>
            <person name="Zhao X."/>
            <person name="Vavikolanu K."/>
            <person name="Mehta A."/>
            <person name="Aluvathingal J."/>
            <person name="Nadendla S."/>
            <person name="Geyer C."/>
            <person name="Nandy P."/>
            <person name="Yan Y."/>
            <person name="Sichtig H."/>
        </authorList>
    </citation>
    <scope>NUCLEOTIDE SEQUENCE [LARGE SCALE GENOMIC DNA]</scope>
    <source>
        <strain evidence="2">FDAARGOS_544</strain>
    </source>
</reference>
<dbReference type="PIRSF" id="PIRSF015736">
    <property type="entry name" value="MI"/>
    <property type="match status" value="1"/>
</dbReference>
<dbReference type="InterPro" id="IPR053714">
    <property type="entry name" value="Iso_Racemase_Enz_sf"/>
</dbReference>
<dbReference type="AlphaFoldDB" id="A0A3R9CAM9"/>
<evidence type="ECO:0000313" key="1">
    <source>
        <dbReference type="EMBL" id="RSC10693.1"/>
    </source>
</evidence>
<protein>
    <submittedName>
        <fullName evidence="1">Asp/Glu racemase</fullName>
    </submittedName>
</protein>
<dbReference type="PANTHER" id="PTHR40267">
    <property type="entry name" value="BLR3294 PROTEIN"/>
    <property type="match status" value="1"/>
</dbReference>
<accession>A0A3R9CAM9</accession>
<evidence type="ECO:0000313" key="2">
    <source>
        <dbReference type="Proteomes" id="UP000272140"/>
    </source>
</evidence>